<keyword evidence="2" id="KW-1133">Transmembrane helix</keyword>
<accession>A0A1D2N0G6</accession>
<feature type="non-terminal residue" evidence="4">
    <location>
        <position position="1039"/>
    </location>
</feature>
<dbReference type="InterPro" id="IPR009003">
    <property type="entry name" value="Peptidase_S1_PA"/>
</dbReference>
<keyword evidence="4" id="KW-0645">Protease</keyword>
<dbReference type="SMART" id="SM00020">
    <property type="entry name" value="Tryp_SPc"/>
    <property type="match status" value="2"/>
</dbReference>
<evidence type="ECO:0000256" key="2">
    <source>
        <dbReference type="SAM" id="Phobius"/>
    </source>
</evidence>
<dbReference type="InterPro" id="IPR018114">
    <property type="entry name" value="TRYPSIN_HIS"/>
</dbReference>
<reference evidence="4 5" key="1">
    <citation type="journal article" date="2016" name="Genome Biol. Evol.">
        <title>Gene Family Evolution Reflects Adaptation to Soil Environmental Stressors in the Genome of the Collembolan Orchesella cincta.</title>
        <authorList>
            <person name="Faddeeva-Vakhrusheva A."/>
            <person name="Derks M.F."/>
            <person name="Anvar S.Y."/>
            <person name="Agamennone V."/>
            <person name="Suring W."/>
            <person name="Smit S."/>
            <person name="van Straalen N.M."/>
            <person name="Roelofs D."/>
        </authorList>
    </citation>
    <scope>NUCLEOTIDE SEQUENCE [LARGE SCALE GENOMIC DNA]</scope>
    <source>
        <tissue evidence="4">Mixed pool</tissue>
    </source>
</reference>
<dbReference type="InterPro" id="IPR043504">
    <property type="entry name" value="Peptidase_S1_PA_chymotrypsin"/>
</dbReference>
<evidence type="ECO:0000313" key="5">
    <source>
        <dbReference type="Proteomes" id="UP000094527"/>
    </source>
</evidence>
<feature type="domain" description="Peptidase S1" evidence="3">
    <location>
        <begin position="786"/>
        <end position="1037"/>
    </location>
</feature>
<feature type="transmembrane region" description="Helical" evidence="2">
    <location>
        <begin position="131"/>
        <end position="152"/>
    </location>
</feature>
<comment type="caution">
    <text evidence="4">The sequence shown here is derived from an EMBL/GenBank/DDBJ whole genome shotgun (WGS) entry which is preliminary data.</text>
</comment>
<organism evidence="4 5">
    <name type="scientific">Orchesella cincta</name>
    <name type="common">Springtail</name>
    <name type="synonym">Podura cincta</name>
    <dbReference type="NCBI Taxonomy" id="48709"/>
    <lineage>
        <taxon>Eukaryota</taxon>
        <taxon>Metazoa</taxon>
        <taxon>Ecdysozoa</taxon>
        <taxon>Arthropoda</taxon>
        <taxon>Hexapoda</taxon>
        <taxon>Collembola</taxon>
        <taxon>Entomobryomorpha</taxon>
        <taxon>Entomobryoidea</taxon>
        <taxon>Orchesellidae</taxon>
        <taxon>Orchesellinae</taxon>
        <taxon>Orchesella</taxon>
    </lineage>
</organism>
<dbReference type="PANTHER" id="PTHR24252">
    <property type="entry name" value="ACROSIN-RELATED"/>
    <property type="match status" value="1"/>
</dbReference>
<dbReference type="AlphaFoldDB" id="A0A1D2N0G6"/>
<dbReference type="Proteomes" id="UP000094527">
    <property type="component" value="Unassembled WGS sequence"/>
</dbReference>
<evidence type="ECO:0000259" key="3">
    <source>
        <dbReference type="PROSITE" id="PS50240"/>
    </source>
</evidence>
<feature type="transmembrane region" description="Helical" evidence="2">
    <location>
        <begin position="400"/>
        <end position="419"/>
    </location>
</feature>
<dbReference type="Gene3D" id="2.40.10.10">
    <property type="entry name" value="Trypsin-like serine proteases"/>
    <property type="match status" value="3"/>
</dbReference>
<feature type="transmembrane region" description="Helical" evidence="2">
    <location>
        <begin position="78"/>
        <end position="99"/>
    </location>
</feature>
<dbReference type="GO" id="GO:0004252">
    <property type="term" value="F:serine-type endopeptidase activity"/>
    <property type="evidence" value="ECO:0007669"/>
    <property type="project" value="InterPro"/>
</dbReference>
<dbReference type="SUPFAM" id="SSF50494">
    <property type="entry name" value="Trypsin-like serine proteases"/>
    <property type="match status" value="2"/>
</dbReference>
<protein>
    <submittedName>
        <fullName evidence="4">Transmembrane protease serine 9</fullName>
    </submittedName>
</protein>
<sequence>METIYAFTTFPEGVELRLLTFLYFCYATFITPVRFQYDHKRQKYTSHTSIFRKVSREKIPLHTTNIRFAVTVPGPSGVIISGVSYGVYFVGIAFLVTFLSSRSHNQMLDLLNLIQGSTHDRLKGKIFVPKNICIIIEILAVSVFSIFAYTYYTTSVYFTDGIEIVSKRFWYSFVEMNKRKAANITLDELEWWKMCFGGFLVFSQLDQQLFFGVSLVLLIFLGKAINTICVHFNTCLRDSRRYYNVSSEEVNVIGHIYRIRKMFNFGSNSFGVIAYMVIITETLLACINLVWVFKSDNIGVVATISTFAFCSGCLYFLFSTAKASRQIVAAMPLLYATKSHYRAKRPNSSHLNNHILIYEISSREVGLGSSGFFVITYSFIGVNKEISKNLINFIPIKMKFQLTCLLIVALSICVLCKPYRGQRFSWRQVVPRRSRNMMSHPWQNPMGYMHRPRYQTFNHFRSLDFTGRIIGGSNANPGEIPYQLLLTQKLANRRLKTCGATLVNSFGRQFAVTAAHCVWDHSASKIGSVGSFRIIAGEHDIKKTSGDEQQRSAAKVVMHENYATRKTDDIAIVFYSSPFTINSKVKAIRLPRKTWAQPGELKVTGWGWKKDSPNPISPDILKVVTLPTLNNGDCRRRFGQTGKMITRKMICGLDEGSKVGACLGDSGGPAAAWNKTERLWYLAGVTSFVKVTKLTEVYWYLKLQLETTWLKMSTQEKTPPEATGSSCVDLPPERRFNRRQFALNRPSYMTSRRYTHPWQSPMAFLYRPRYQTFNHIKPSESLTGRIIGGSNAFPGDVPYQLRLTMWTSKQTLVDCGATLVHAFDLQFAITAAHCVWDDGISKTGNPSDVDLFAGELNLKKATGDEQKRTAVKIVVPEKYDFTSIHKTDDIALVFYVPAFKITSKVKPIELPGWMWDQPDELELSGWGRTIGKQNPTTSDILKIASLPTVNNAECIRRFGATGSKITWQMICGLDEGFKIGACFGDSGGPAASWNDSESRWYLAGITSFGKGECGTGRQPTVFTRVSTYITWIWDRSGPI</sequence>
<proteinExistence type="predicted"/>
<gene>
    <name evidence="4" type="ORF">Ocin01_07911</name>
</gene>
<keyword evidence="5" id="KW-1185">Reference proteome</keyword>
<dbReference type="GO" id="GO:0006508">
    <property type="term" value="P:proteolysis"/>
    <property type="evidence" value="ECO:0007669"/>
    <property type="project" value="UniProtKB-KW"/>
</dbReference>
<dbReference type="EMBL" id="LJIJ01000325">
    <property type="protein sequence ID" value="ODM98769.1"/>
    <property type="molecule type" value="Genomic_DNA"/>
</dbReference>
<evidence type="ECO:0000256" key="1">
    <source>
        <dbReference type="ARBA" id="ARBA00023157"/>
    </source>
</evidence>
<feature type="transmembrane region" description="Helical" evidence="2">
    <location>
        <begin position="298"/>
        <end position="318"/>
    </location>
</feature>
<keyword evidence="1" id="KW-1015">Disulfide bond</keyword>
<dbReference type="OrthoDB" id="10061449at2759"/>
<dbReference type="PROSITE" id="PS00134">
    <property type="entry name" value="TRYPSIN_HIS"/>
    <property type="match status" value="2"/>
</dbReference>
<dbReference type="InterPro" id="IPR001254">
    <property type="entry name" value="Trypsin_dom"/>
</dbReference>
<evidence type="ECO:0000313" key="4">
    <source>
        <dbReference type="EMBL" id="ODM98769.1"/>
    </source>
</evidence>
<feature type="domain" description="Peptidase S1" evidence="3">
    <location>
        <begin position="469"/>
        <end position="715"/>
    </location>
</feature>
<name>A0A1D2N0G6_ORCCI</name>
<dbReference type="CDD" id="cd00190">
    <property type="entry name" value="Tryp_SPc"/>
    <property type="match status" value="2"/>
</dbReference>
<keyword evidence="2" id="KW-0472">Membrane</keyword>
<keyword evidence="4" id="KW-0378">Hydrolase</keyword>
<dbReference type="Pfam" id="PF00089">
    <property type="entry name" value="Trypsin"/>
    <property type="match status" value="2"/>
</dbReference>
<feature type="transmembrane region" description="Helical" evidence="2">
    <location>
        <begin position="209"/>
        <end position="232"/>
    </location>
</feature>
<dbReference type="PROSITE" id="PS50240">
    <property type="entry name" value="TRYPSIN_DOM"/>
    <property type="match status" value="2"/>
</dbReference>
<dbReference type="PANTHER" id="PTHR24252:SF7">
    <property type="entry name" value="HYALIN"/>
    <property type="match status" value="1"/>
</dbReference>
<feature type="transmembrane region" description="Helical" evidence="2">
    <location>
        <begin position="270"/>
        <end position="292"/>
    </location>
</feature>
<keyword evidence="2 4" id="KW-0812">Transmembrane</keyword>